<dbReference type="AlphaFoldDB" id="A0A840EAM6"/>
<gene>
    <name evidence="1" type="ORF">GGR28_003634</name>
</gene>
<protein>
    <submittedName>
        <fullName evidence="1">Uncharacterized protein</fullName>
    </submittedName>
</protein>
<dbReference type="Proteomes" id="UP000576209">
    <property type="component" value="Unassembled WGS sequence"/>
</dbReference>
<keyword evidence="2" id="KW-1185">Reference proteome</keyword>
<reference evidence="1 2" key="1">
    <citation type="submission" date="2020-08" db="EMBL/GenBank/DDBJ databases">
        <title>Genomic Encyclopedia of Type Strains, Phase IV (KMG-IV): sequencing the most valuable type-strain genomes for metagenomic binning, comparative biology and taxonomic classification.</title>
        <authorList>
            <person name="Goeker M."/>
        </authorList>
    </citation>
    <scope>NUCLEOTIDE SEQUENCE [LARGE SCALE GENOMIC DNA]</scope>
    <source>
        <strain evidence="1 2">DSM 105137</strain>
    </source>
</reference>
<organism evidence="1 2">
    <name type="scientific">Neolewinella aquimaris</name>
    <dbReference type="NCBI Taxonomy" id="1835722"/>
    <lineage>
        <taxon>Bacteria</taxon>
        <taxon>Pseudomonadati</taxon>
        <taxon>Bacteroidota</taxon>
        <taxon>Saprospiria</taxon>
        <taxon>Saprospirales</taxon>
        <taxon>Lewinellaceae</taxon>
        <taxon>Neolewinella</taxon>
    </lineage>
</organism>
<name>A0A840EAM6_9BACT</name>
<evidence type="ECO:0000313" key="1">
    <source>
        <dbReference type="EMBL" id="MBB4080993.1"/>
    </source>
</evidence>
<sequence length="276" mass="31877">MFRTNPFSRGTPPLARIIAAPDRYTLEEIRDSVLQLIAKWYRQPIGRISRLAHTSPSGGPALQVATGLAGGIKSGTLTEIKRIKGTFARQFDNRLLSCVRQDPVQREKIFRYWYETFRWMVDRDGEASRSCPQAANRLDAYHNAMTSLYQKALDPAFSFERGSGIYLRAVFRTECASQSRHRLTHKEHMERAATDIDLTGFDQGVIARLTFPPPVLTQESLDHIKHHHRRCYTLLHKRYLGYSYEELAVIFRKTAGSLRNEISKCRKELRERYQST</sequence>
<dbReference type="EMBL" id="JACIFF010000011">
    <property type="protein sequence ID" value="MBB4080993.1"/>
    <property type="molecule type" value="Genomic_DNA"/>
</dbReference>
<proteinExistence type="predicted"/>
<dbReference type="Gene3D" id="1.10.10.10">
    <property type="entry name" value="Winged helix-like DNA-binding domain superfamily/Winged helix DNA-binding domain"/>
    <property type="match status" value="1"/>
</dbReference>
<accession>A0A840EAM6</accession>
<dbReference type="InterPro" id="IPR036388">
    <property type="entry name" value="WH-like_DNA-bd_sf"/>
</dbReference>
<evidence type="ECO:0000313" key="2">
    <source>
        <dbReference type="Proteomes" id="UP000576209"/>
    </source>
</evidence>
<dbReference type="RefSeq" id="WP_183497220.1">
    <property type="nucleotide sequence ID" value="NZ_JACIFF010000011.1"/>
</dbReference>
<comment type="caution">
    <text evidence="1">The sequence shown here is derived from an EMBL/GenBank/DDBJ whole genome shotgun (WGS) entry which is preliminary data.</text>
</comment>